<dbReference type="InterPro" id="IPR036922">
    <property type="entry name" value="Rieske_2Fe-2S_sf"/>
</dbReference>
<dbReference type="PANTHER" id="PTHR21496:SF0">
    <property type="entry name" value="RIESKE DOMAIN-CONTAINING PROTEIN"/>
    <property type="match status" value="1"/>
</dbReference>
<comment type="similarity">
    <text evidence="6">Belongs to the bacterial ring-hydroxylating dioxygenase ferredoxin component family.</text>
</comment>
<sequence length="293" mass="30737">MKNVQPFKALNWLETAKILDAPASGVQRLVHAVLPRGWVKDLLHGVPQGHPLHPVLVQLPIGTWSSAVLLDLFPGTGKAAKLLVGTGLASSLPTALAGLADFSELHRQHRRVGLVHAGANILGTAVFAASLVQRARGYDGAGRQLARLGLLLVAAGGSLGGHLAYHQAAGANHAESVPHRVPDGWHRLGELDEFAPGHLVRRMLGDIPLLVWRPDDGTEVFALAGQCSHLAGPLADGAVTGPAGRECVECPWHGSTFQLRTGEVVRGPATAPQPRFRTRTVGSAVEVSPAEAG</sequence>
<dbReference type="SUPFAM" id="SSF50022">
    <property type="entry name" value="ISP domain"/>
    <property type="match status" value="1"/>
</dbReference>
<feature type="domain" description="Rieske" evidence="7">
    <location>
        <begin position="186"/>
        <end position="287"/>
    </location>
</feature>
<accession>A0A7X6HG87</accession>
<dbReference type="GO" id="GO:0051537">
    <property type="term" value="F:2 iron, 2 sulfur cluster binding"/>
    <property type="evidence" value="ECO:0007669"/>
    <property type="project" value="UniProtKB-KW"/>
</dbReference>
<dbReference type="RefSeq" id="WP_168487612.1">
    <property type="nucleotide sequence ID" value="NZ_JAAZSQ010000016.1"/>
</dbReference>
<dbReference type="GO" id="GO:0016705">
    <property type="term" value="F:oxidoreductase activity, acting on paired donors, with incorporation or reduction of molecular oxygen"/>
    <property type="evidence" value="ECO:0007669"/>
    <property type="project" value="UniProtKB-ARBA"/>
</dbReference>
<dbReference type="CDD" id="cd03467">
    <property type="entry name" value="Rieske"/>
    <property type="match status" value="1"/>
</dbReference>
<keyword evidence="9" id="KW-1185">Reference proteome</keyword>
<dbReference type="InterPro" id="IPR019251">
    <property type="entry name" value="DUF2231_TM"/>
</dbReference>
<dbReference type="GO" id="GO:0046872">
    <property type="term" value="F:metal ion binding"/>
    <property type="evidence" value="ECO:0007669"/>
    <property type="project" value="UniProtKB-KW"/>
</dbReference>
<evidence type="ECO:0000313" key="8">
    <source>
        <dbReference type="EMBL" id="NKX55815.1"/>
    </source>
</evidence>
<evidence type="ECO:0000256" key="3">
    <source>
        <dbReference type="ARBA" id="ARBA00023004"/>
    </source>
</evidence>
<evidence type="ECO:0000313" key="9">
    <source>
        <dbReference type="Proteomes" id="UP000544090"/>
    </source>
</evidence>
<name>A0A7X6HG87_9MICC</name>
<protein>
    <submittedName>
        <fullName evidence="8">Rieske 2Fe-2S domain-containing protein</fullName>
    </submittedName>
</protein>
<gene>
    <name evidence="8" type="ORF">HGG74_14970</name>
</gene>
<dbReference type="Pfam" id="PF09990">
    <property type="entry name" value="DUF2231"/>
    <property type="match status" value="1"/>
</dbReference>
<evidence type="ECO:0000256" key="1">
    <source>
        <dbReference type="ARBA" id="ARBA00022714"/>
    </source>
</evidence>
<evidence type="ECO:0000256" key="2">
    <source>
        <dbReference type="ARBA" id="ARBA00022723"/>
    </source>
</evidence>
<comment type="caution">
    <text evidence="8">The sequence shown here is derived from an EMBL/GenBank/DDBJ whole genome shotgun (WGS) entry which is preliminary data.</text>
</comment>
<proteinExistence type="inferred from homology"/>
<keyword evidence="4" id="KW-0411">Iron-sulfur</keyword>
<dbReference type="InterPro" id="IPR017941">
    <property type="entry name" value="Rieske_2Fe-2S"/>
</dbReference>
<dbReference type="PANTHER" id="PTHR21496">
    <property type="entry name" value="FERREDOXIN-RELATED"/>
    <property type="match status" value="1"/>
</dbReference>
<dbReference type="GO" id="GO:0004497">
    <property type="term" value="F:monooxygenase activity"/>
    <property type="evidence" value="ECO:0007669"/>
    <property type="project" value="UniProtKB-ARBA"/>
</dbReference>
<keyword evidence="1" id="KW-0001">2Fe-2S</keyword>
<reference evidence="8 9" key="1">
    <citation type="submission" date="2020-04" db="EMBL/GenBank/DDBJ databases">
        <title>Arthrobacter sp. nov.</title>
        <authorList>
            <person name="Liu S."/>
        </authorList>
    </citation>
    <scope>NUCLEOTIDE SEQUENCE [LARGE SCALE GENOMIC DNA]</scope>
    <source>
        <strain evidence="8 9">E918</strain>
    </source>
</reference>
<evidence type="ECO:0000256" key="5">
    <source>
        <dbReference type="ARBA" id="ARBA00034078"/>
    </source>
</evidence>
<dbReference type="AlphaFoldDB" id="A0A7X6HG87"/>
<keyword evidence="3" id="KW-0408">Iron</keyword>
<keyword evidence="2" id="KW-0479">Metal-binding</keyword>
<dbReference type="PROSITE" id="PS51296">
    <property type="entry name" value="RIESKE"/>
    <property type="match status" value="1"/>
</dbReference>
<evidence type="ECO:0000256" key="4">
    <source>
        <dbReference type="ARBA" id="ARBA00023014"/>
    </source>
</evidence>
<dbReference type="Pfam" id="PF00355">
    <property type="entry name" value="Rieske"/>
    <property type="match status" value="1"/>
</dbReference>
<evidence type="ECO:0000259" key="7">
    <source>
        <dbReference type="PROSITE" id="PS51296"/>
    </source>
</evidence>
<dbReference type="Proteomes" id="UP000544090">
    <property type="component" value="Unassembled WGS sequence"/>
</dbReference>
<organism evidence="8 9">
    <name type="scientific">Arthrobacter mobilis</name>
    <dbReference type="NCBI Taxonomy" id="2724944"/>
    <lineage>
        <taxon>Bacteria</taxon>
        <taxon>Bacillati</taxon>
        <taxon>Actinomycetota</taxon>
        <taxon>Actinomycetes</taxon>
        <taxon>Micrococcales</taxon>
        <taxon>Micrococcaceae</taxon>
        <taxon>Arthrobacter</taxon>
    </lineage>
</organism>
<comment type="cofactor">
    <cofactor evidence="5">
        <name>[2Fe-2S] cluster</name>
        <dbReference type="ChEBI" id="CHEBI:190135"/>
    </cofactor>
</comment>
<dbReference type="EMBL" id="JAAZSQ010000016">
    <property type="protein sequence ID" value="NKX55815.1"/>
    <property type="molecule type" value="Genomic_DNA"/>
</dbReference>
<dbReference type="Gene3D" id="2.102.10.10">
    <property type="entry name" value="Rieske [2Fe-2S] iron-sulphur domain"/>
    <property type="match status" value="1"/>
</dbReference>
<evidence type="ECO:0000256" key="6">
    <source>
        <dbReference type="ARBA" id="ARBA00038001"/>
    </source>
</evidence>